<dbReference type="Proteomes" id="UP001251870">
    <property type="component" value="Unassembled WGS sequence"/>
</dbReference>
<dbReference type="HAMAP" id="MF_01151">
    <property type="entry name" value="GrpE"/>
    <property type="match status" value="1"/>
</dbReference>
<dbReference type="Pfam" id="PF01025">
    <property type="entry name" value="GrpE"/>
    <property type="match status" value="1"/>
</dbReference>
<evidence type="ECO:0000313" key="8">
    <source>
        <dbReference type="Proteomes" id="UP001251870"/>
    </source>
</evidence>
<evidence type="ECO:0000256" key="2">
    <source>
        <dbReference type="ARBA" id="ARBA00023186"/>
    </source>
</evidence>
<dbReference type="InterPro" id="IPR000740">
    <property type="entry name" value="GrpE"/>
</dbReference>
<reference evidence="7 8" key="1">
    <citation type="submission" date="2023-09" db="EMBL/GenBank/DDBJ databases">
        <title>Description of three actinobacteria isolated from air of manufacturing shop in a pharmaceutical factory.</title>
        <authorList>
            <person name="Zhang D.-F."/>
        </authorList>
    </citation>
    <scope>NUCLEOTIDE SEQUENCE [LARGE SCALE GENOMIC DNA]</scope>
    <source>
        <strain evidence="7 8">LY-0111</strain>
    </source>
</reference>
<evidence type="ECO:0000256" key="6">
    <source>
        <dbReference type="SAM" id="MobiDB-lite"/>
    </source>
</evidence>
<name>A0ABU2DRI2_9MICC</name>
<evidence type="ECO:0000313" key="7">
    <source>
        <dbReference type="EMBL" id="MDR8019079.1"/>
    </source>
</evidence>
<dbReference type="Gene3D" id="2.30.22.10">
    <property type="entry name" value="Head domain of nucleotide exchange factor GrpE"/>
    <property type="match status" value="1"/>
</dbReference>
<dbReference type="PRINTS" id="PR00773">
    <property type="entry name" value="GRPEPROTEIN"/>
</dbReference>
<comment type="function">
    <text evidence="3 4">Participates actively in the response to hyperosmotic and heat shock by preventing the aggregation of stress-denatured proteins, in association with DnaK and GrpE. It is the nucleotide exchange factor for DnaK and may function as a thermosensor. Unfolded proteins bind initially to DnaJ; upon interaction with the DnaJ-bound protein, DnaK hydrolyzes its bound ATP, resulting in the formation of a stable complex. GrpE releases ADP from DnaK; ATP binding to DnaK triggers the release of the substrate protein, thus completing the reaction cycle. Several rounds of ATP-dependent interactions between DnaJ, DnaK and GrpE are required for fully efficient folding.</text>
</comment>
<dbReference type="PANTHER" id="PTHR21237">
    <property type="entry name" value="GRPE PROTEIN"/>
    <property type="match status" value="1"/>
</dbReference>
<feature type="compositionally biased region" description="Basic and acidic residues" evidence="6">
    <location>
        <begin position="22"/>
        <end position="31"/>
    </location>
</feature>
<dbReference type="SUPFAM" id="SSF58014">
    <property type="entry name" value="Coiled-coil domain of nucleotide exchange factor GrpE"/>
    <property type="match status" value="1"/>
</dbReference>
<keyword evidence="3" id="KW-0963">Cytoplasm</keyword>
<comment type="caution">
    <text evidence="7">The sequence shown here is derived from an EMBL/GenBank/DDBJ whole genome shotgun (WGS) entry which is preliminary data.</text>
</comment>
<dbReference type="SUPFAM" id="SSF51064">
    <property type="entry name" value="Head domain of nucleotide exchange factor GrpE"/>
    <property type="match status" value="1"/>
</dbReference>
<dbReference type="InterPro" id="IPR013805">
    <property type="entry name" value="GrpE_CC"/>
</dbReference>
<feature type="compositionally biased region" description="Acidic residues" evidence="6">
    <location>
        <begin position="32"/>
        <end position="48"/>
    </location>
</feature>
<evidence type="ECO:0000256" key="5">
    <source>
        <dbReference type="RuleBase" id="RU004478"/>
    </source>
</evidence>
<comment type="similarity">
    <text evidence="1 3 5">Belongs to the GrpE family.</text>
</comment>
<comment type="subcellular location">
    <subcellularLocation>
        <location evidence="3">Cytoplasm</location>
    </subcellularLocation>
</comment>
<comment type="subunit">
    <text evidence="3">Homodimer.</text>
</comment>
<evidence type="ECO:0000256" key="1">
    <source>
        <dbReference type="ARBA" id="ARBA00009054"/>
    </source>
</evidence>
<keyword evidence="8" id="KW-1185">Reference proteome</keyword>
<keyword evidence="3 4" id="KW-0346">Stress response</keyword>
<evidence type="ECO:0000256" key="3">
    <source>
        <dbReference type="HAMAP-Rule" id="MF_01151"/>
    </source>
</evidence>
<dbReference type="RefSeq" id="WP_310548073.1">
    <property type="nucleotide sequence ID" value="NZ_JAVKGR010000004.1"/>
</dbReference>
<dbReference type="PANTHER" id="PTHR21237:SF23">
    <property type="entry name" value="GRPE PROTEIN HOMOLOG, MITOCHONDRIAL"/>
    <property type="match status" value="1"/>
</dbReference>
<dbReference type="EMBL" id="JAVKGR010000004">
    <property type="protein sequence ID" value="MDR8019079.1"/>
    <property type="molecule type" value="Genomic_DNA"/>
</dbReference>
<protein>
    <recommendedName>
        <fullName evidence="3 4">Protein GrpE</fullName>
    </recommendedName>
    <alternativeName>
        <fullName evidence="3">HSP-70 cofactor</fullName>
    </alternativeName>
</protein>
<dbReference type="Gene3D" id="3.90.20.20">
    <property type="match status" value="1"/>
</dbReference>
<dbReference type="PROSITE" id="PS01071">
    <property type="entry name" value="GRPE"/>
    <property type="match status" value="1"/>
</dbReference>
<accession>A0ABU2DRI2</accession>
<feature type="region of interest" description="Disordered" evidence="6">
    <location>
        <begin position="1"/>
        <end position="48"/>
    </location>
</feature>
<dbReference type="CDD" id="cd00446">
    <property type="entry name" value="GrpE"/>
    <property type="match status" value="1"/>
</dbReference>
<keyword evidence="2 3" id="KW-0143">Chaperone</keyword>
<proteinExistence type="inferred from homology"/>
<gene>
    <name evidence="3" type="primary">grpE</name>
    <name evidence="7" type="ORF">RIL96_05815</name>
</gene>
<sequence length="217" mass="23483">MADENRNPESHSGDEGSGAQDPIKDPLRQAEEVFEGVTDEEVEGTVEDADVVDAEAADAETAEVIDGDAVVAEERSTSDLEAELQADLQRVQAEYVNYRRRVERDRSVERERTVGQVLTALLPVLDDVYAARQAGDLTDGPFAAIANKLEKLLGEQGLEVIDEVGAAFDPSVHEAIIQQPHPEIAADHVAAVLRAGYRQNDRVLRAAQVMVSTGPAE</sequence>
<organism evidence="7 8">
    <name type="scientific">Nesterenkonia aerolata</name>
    <dbReference type="NCBI Taxonomy" id="3074079"/>
    <lineage>
        <taxon>Bacteria</taxon>
        <taxon>Bacillati</taxon>
        <taxon>Actinomycetota</taxon>
        <taxon>Actinomycetes</taxon>
        <taxon>Micrococcales</taxon>
        <taxon>Micrococcaceae</taxon>
        <taxon>Nesterenkonia</taxon>
    </lineage>
</organism>
<dbReference type="InterPro" id="IPR009012">
    <property type="entry name" value="GrpE_head"/>
</dbReference>
<feature type="compositionally biased region" description="Basic and acidic residues" evidence="6">
    <location>
        <begin position="1"/>
        <end position="14"/>
    </location>
</feature>
<evidence type="ECO:0000256" key="4">
    <source>
        <dbReference type="RuleBase" id="RU000639"/>
    </source>
</evidence>